<dbReference type="GO" id="GO:0008061">
    <property type="term" value="F:chitin binding"/>
    <property type="evidence" value="ECO:0007669"/>
    <property type="project" value="InterPro"/>
</dbReference>
<dbReference type="EMBL" id="HG937691">
    <property type="protein sequence ID" value="CDP33632.1"/>
    <property type="molecule type" value="Genomic_DNA"/>
</dbReference>
<dbReference type="InterPro" id="IPR036508">
    <property type="entry name" value="Chitin-bd_dom_sf"/>
</dbReference>
<reference evidence="1" key="2">
    <citation type="submission" date="2014-06" db="EMBL/GenBank/DDBJ databases">
        <title>The complete genome of Blastobotrys (Arxula) adeninivorans LS3 - a yeast of biotechnological interest.</title>
        <authorList>
            <person name="Kunze G."/>
            <person name="Gaillardin C."/>
            <person name="Czernicka M."/>
            <person name="Durrens P."/>
            <person name="Martin T."/>
            <person name="Boer E."/>
            <person name="Gabaldon T."/>
            <person name="Cruz J."/>
            <person name="Talla E."/>
            <person name="Marck C."/>
            <person name="Goffeau A."/>
            <person name="Barbe V."/>
            <person name="Baret P."/>
            <person name="Baronian K."/>
            <person name="Beier S."/>
            <person name="Bleykasten C."/>
            <person name="Bode R."/>
            <person name="Casaregola S."/>
            <person name="Despons L."/>
            <person name="Fairhead C."/>
            <person name="Giersberg M."/>
            <person name="Gierski P."/>
            <person name="Hahnel U."/>
            <person name="Hartmann A."/>
            <person name="Jankowska D."/>
            <person name="Jubin C."/>
            <person name="Jung P."/>
            <person name="Lafontaine I."/>
            <person name="Leh-Louis V."/>
            <person name="Lemaire M."/>
            <person name="Marcet-Houben M."/>
            <person name="Mascher M."/>
            <person name="Morel G."/>
            <person name="Richard G.-F."/>
            <person name="Riechen J."/>
            <person name="Sacerdot C."/>
            <person name="Sarkar A."/>
            <person name="Savel G."/>
            <person name="Schacherer J."/>
            <person name="Sherman D."/>
            <person name="Straub M.-L."/>
            <person name="Stein N."/>
            <person name="Thierry A."/>
            <person name="Trautwein-Schult A."/>
            <person name="Westhof E."/>
            <person name="Worch S."/>
            <person name="Dujon B."/>
            <person name="Souciet J.-L."/>
            <person name="Wincker P."/>
            <person name="Scholz U."/>
            <person name="Neuveglise N."/>
        </authorList>
    </citation>
    <scope>NUCLEOTIDE SEQUENCE</scope>
    <source>
        <strain evidence="1">LS3</strain>
    </source>
</reference>
<name>A0A060T422_BLAAD</name>
<reference evidence="1" key="1">
    <citation type="submission" date="2014-02" db="EMBL/GenBank/DDBJ databases">
        <authorList>
            <person name="Genoscope - CEA"/>
        </authorList>
    </citation>
    <scope>NUCLEOTIDE SEQUENCE</scope>
    <source>
        <strain evidence="1">LS3</strain>
    </source>
</reference>
<dbReference type="AlphaFoldDB" id="A0A060T422"/>
<accession>A0A060T422</accession>
<evidence type="ECO:0000313" key="1">
    <source>
        <dbReference type="EMBL" id="CDP33632.1"/>
    </source>
</evidence>
<proteinExistence type="predicted"/>
<sequence length="94" mass="9810">MYDFPGPKTCRNVEQEIQDSAAGALPPSDGTLDSSFSCSDAAVSRGFQGSNGPGVECIYPNPRASDSYVQCTGGLGYIAQCKSGTYQDAIKACE</sequence>
<gene>
    <name evidence="1" type="ORF">GNLVRS02_ARAD1A13728g</name>
</gene>
<dbReference type="SUPFAM" id="SSF57625">
    <property type="entry name" value="Invertebrate chitin-binding proteins"/>
    <property type="match status" value="1"/>
</dbReference>
<organism evidence="1">
    <name type="scientific">Blastobotrys adeninivorans</name>
    <name type="common">Yeast</name>
    <name type="synonym">Arxula adeninivorans</name>
    <dbReference type="NCBI Taxonomy" id="409370"/>
    <lineage>
        <taxon>Eukaryota</taxon>
        <taxon>Fungi</taxon>
        <taxon>Dikarya</taxon>
        <taxon>Ascomycota</taxon>
        <taxon>Saccharomycotina</taxon>
        <taxon>Dipodascomycetes</taxon>
        <taxon>Dipodascales</taxon>
        <taxon>Trichomonascaceae</taxon>
        <taxon>Blastobotrys</taxon>
    </lineage>
</organism>
<protein>
    <submittedName>
        <fullName evidence="1">ARAD1A13728p</fullName>
    </submittedName>
</protein>